<dbReference type="SUPFAM" id="SSF54184">
    <property type="entry name" value="Penicillin-binding protein 2x (pbp-2x), c-terminal domain"/>
    <property type="match status" value="1"/>
</dbReference>
<evidence type="ECO:0000256" key="3">
    <source>
        <dbReference type="ARBA" id="ARBA00023136"/>
    </source>
</evidence>
<dbReference type="SMART" id="SM00740">
    <property type="entry name" value="PASTA"/>
    <property type="match status" value="1"/>
</dbReference>
<keyword evidence="3 4" id="KW-0472">Membrane</keyword>
<dbReference type="AlphaFoldDB" id="A0A9D2BPH0"/>
<keyword evidence="2" id="KW-0645">Protease</keyword>
<dbReference type="InterPro" id="IPR005543">
    <property type="entry name" value="PASTA_dom"/>
</dbReference>
<evidence type="ECO:0000256" key="1">
    <source>
        <dbReference type="ARBA" id="ARBA00004370"/>
    </source>
</evidence>
<dbReference type="PROSITE" id="PS51178">
    <property type="entry name" value="PASTA"/>
    <property type="match status" value="1"/>
</dbReference>
<dbReference type="SUPFAM" id="SSF56519">
    <property type="entry name" value="Penicillin binding protein dimerisation domain"/>
    <property type="match status" value="1"/>
</dbReference>
<dbReference type="SUPFAM" id="SSF56601">
    <property type="entry name" value="beta-lactamase/transpeptidase-like"/>
    <property type="match status" value="1"/>
</dbReference>
<accession>A0A9D2BPH0</accession>
<dbReference type="GO" id="GO:0004180">
    <property type="term" value="F:carboxypeptidase activity"/>
    <property type="evidence" value="ECO:0007669"/>
    <property type="project" value="UniProtKB-KW"/>
</dbReference>
<evidence type="ECO:0000313" key="7">
    <source>
        <dbReference type="Proteomes" id="UP000823847"/>
    </source>
</evidence>
<dbReference type="Pfam" id="PF00905">
    <property type="entry name" value="Transpeptidase"/>
    <property type="match status" value="1"/>
</dbReference>
<dbReference type="InterPro" id="IPR001460">
    <property type="entry name" value="PCN-bd_Tpept"/>
</dbReference>
<dbReference type="InterPro" id="IPR036138">
    <property type="entry name" value="PBP_dimer_sf"/>
</dbReference>
<keyword evidence="2" id="KW-0378">Hydrolase</keyword>
<evidence type="ECO:0000313" key="6">
    <source>
        <dbReference type="EMBL" id="HIX85076.1"/>
    </source>
</evidence>
<protein>
    <submittedName>
        <fullName evidence="6">Transpeptidase family protein</fullName>
    </submittedName>
</protein>
<evidence type="ECO:0000256" key="4">
    <source>
        <dbReference type="SAM" id="Phobius"/>
    </source>
</evidence>
<reference evidence="6" key="2">
    <citation type="submission" date="2021-04" db="EMBL/GenBank/DDBJ databases">
        <authorList>
            <person name="Gilroy R."/>
        </authorList>
    </citation>
    <scope>NUCLEOTIDE SEQUENCE</scope>
    <source>
        <strain evidence="6">ChiHecec2B26-12326</strain>
    </source>
</reference>
<dbReference type="PANTHER" id="PTHR30627">
    <property type="entry name" value="PEPTIDOGLYCAN D,D-TRANSPEPTIDASE"/>
    <property type="match status" value="1"/>
</dbReference>
<dbReference type="InterPro" id="IPR005311">
    <property type="entry name" value="PBP_dimer"/>
</dbReference>
<keyword evidence="4" id="KW-0812">Transmembrane</keyword>
<dbReference type="EMBL" id="DXEN01000004">
    <property type="protein sequence ID" value="HIX85076.1"/>
    <property type="molecule type" value="Genomic_DNA"/>
</dbReference>
<dbReference type="InterPro" id="IPR050515">
    <property type="entry name" value="Beta-lactam/transpept"/>
</dbReference>
<dbReference type="Gene3D" id="3.30.450.330">
    <property type="match status" value="1"/>
</dbReference>
<name>A0A9D2BPH0_9BACT</name>
<proteinExistence type="predicted"/>
<dbReference type="GO" id="GO:0071555">
    <property type="term" value="P:cell wall organization"/>
    <property type="evidence" value="ECO:0007669"/>
    <property type="project" value="TreeGrafter"/>
</dbReference>
<organism evidence="6 7">
    <name type="scientific">Candidatus Parabacteroides intestinigallinarum</name>
    <dbReference type="NCBI Taxonomy" id="2838722"/>
    <lineage>
        <taxon>Bacteria</taxon>
        <taxon>Pseudomonadati</taxon>
        <taxon>Bacteroidota</taxon>
        <taxon>Bacteroidia</taxon>
        <taxon>Bacteroidales</taxon>
        <taxon>Tannerellaceae</taxon>
        <taxon>Parabacteroides</taxon>
    </lineage>
</organism>
<gene>
    <name evidence="6" type="ORF">H9848_00465</name>
</gene>
<dbReference type="GO" id="GO:0005886">
    <property type="term" value="C:plasma membrane"/>
    <property type="evidence" value="ECO:0007669"/>
    <property type="project" value="TreeGrafter"/>
</dbReference>
<dbReference type="InterPro" id="IPR012338">
    <property type="entry name" value="Beta-lactam/transpept-like"/>
</dbReference>
<dbReference type="Gene3D" id="3.90.1310.10">
    <property type="entry name" value="Penicillin-binding protein 2a (Domain 2)"/>
    <property type="match status" value="1"/>
</dbReference>
<dbReference type="Proteomes" id="UP000823847">
    <property type="component" value="Unassembled WGS sequence"/>
</dbReference>
<dbReference type="CDD" id="cd06575">
    <property type="entry name" value="PASTA_Pbp2x-like_2"/>
    <property type="match status" value="1"/>
</dbReference>
<dbReference type="Pfam" id="PF03717">
    <property type="entry name" value="PBP_dimer"/>
    <property type="match status" value="1"/>
</dbReference>
<dbReference type="GO" id="GO:0008658">
    <property type="term" value="F:penicillin binding"/>
    <property type="evidence" value="ECO:0007669"/>
    <property type="project" value="InterPro"/>
</dbReference>
<keyword evidence="2" id="KW-0121">Carboxypeptidase</keyword>
<dbReference type="Gene3D" id="3.40.710.10">
    <property type="entry name" value="DD-peptidase/beta-lactamase superfamily"/>
    <property type="match status" value="1"/>
</dbReference>
<evidence type="ECO:0000256" key="2">
    <source>
        <dbReference type="ARBA" id="ARBA00022645"/>
    </source>
</evidence>
<reference evidence="6" key="1">
    <citation type="journal article" date="2021" name="PeerJ">
        <title>Extensive microbial diversity within the chicken gut microbiome revealed by metagenomics and culture.</title>
        <authorList>
            <person name="Gilroy R."/>
            <person name="Ravi A."/>
            <person name="Getino M."/>
            <person name="Pursley I."/>
            <person name="Horton D.L."/>
            <person name="Alikhan N.F."/>
            <person name="Baker D."/>
            <person name="Gharbi K."/>
            <person name="Hall N."/>
            <person name="Watson M."/>
            <person name="Adriaenssens E.M."/>
            <person name="Foster-Nyarko E."/>
            <person name="Jarju S."/>
            <person name="Secka A."/>
            <person name="Antonio M."/>
            <person name="Oren A."/>
            <person name="Chaudhuri R.R."/>
            <person name="La Ragione R."/>
            <person name="Hildebrand F."/>
            <person name="Pallen M.J."/>
        </authorList>
    </citation>
    <scope>NUCLEOTIDE SEQUENCE</scope>
    <source>
        <strain evidence="6">ChiHecec2B26-12326</strain>
    </source>
</reference>
<sequence length="700" mass="77537">MSEENGEKEKKEESGGILLRYFAVVVLLGAVAVGILACAFKTAIFEREKWLKAAETVQTRPKSLIYPSRGNIYSSEGKLMATSVPNYYLYIDFGAECYSQKTRKWSSRDTFLTSKRNGVDSLAYYLSHKFRDRTPLGYKNYLLSGLKAKKKSRQFPICRKKVSYADLKEIQRYPFLRLNKYSTGFYTREQVDRERPFGTLAARTIGDTFDDIDPKTGLTKGKSGLEMQYDTLLHGVPGINSIRRVGGGWTNVVEVEPVPGLDIRTTIDINIQDITEKSLLDMLKSVDAASGTAVVMEVATGEVKAITNMGRLSEGVYGEDTNHAVGDATEPGSTFKVASIMVALEDGVCQPTDTVDVGNGVYMYKRNRMTDHNNNKGGYGRIAVEQAIWYSSNIGVAKTILKGYEDNPMKYWEGLRRIGLMEDLRLDIPDAVRARIRRPDDENNPWSKTTLPWMSFGYETMIPPIYTLAFYNAIANDGRMVRPFFVKELMRDGKTVELFQPEVIRESICSERTLAIVRDMLLGVVEKGTGKDAHSDVVRIAGKTGTAQIASGGVYRRAGHQVAFCGYFPADAPKYSCIVLIRQPRIGYPSGGRMAGGVLKAIAEKIYATRTAVDVRSIERDSTAVMEPRVKGGDMRDVEDASLRAGLVPRVVGMGAKDAVYLMERAGLRVSLSGAGRVVRQSILPGQRARAGQSVVLTLK</sequence>
<feature type="transmembrane region" description="Helical" evidence="4">
    <location>
        <begin position="20"/>
        <end position="40"/>
    </location>
</feature>
<dbReference type="PANTHER" id="PTHR30627:SF1">
    <property type="entry name" value="PEPTIDOGLYCAN D,D-TRANSPEPTIDASE FTSI"/>
    <property type="match status" value="1"/>
</dbReference>
<dbReference type="Gene3D" id="3.30.10.20">
    <property type="match status" value="1"/>
</dbReference>
<evidence type="ECO:0000259" key="5">
    <source>
        <dbReference type="PROSITE" id="PS51178"/>
    </source>
</evidence>
<keyword evidence="4" id="KW-1133">Transmembrane helix</keyword>
<feature type="domain" description="PASTA" evidence="5">
    <location>
        <begin position="642"/>
        <end position="700"/>
    </location>
</feature>
<dbReference type="Pfam" id="PF03793">
    <property type="entry name" value="PASTA"/>
    <property type="match status" value="1"/>
</dbReference>
<comment type="subcellular location">
    <subcellularLocation>
        <location evidence="1">Membrane</location>
    </subcellularLocation>
</comment>
<comment type="caution">
    <text evidence="6">The sequence shown here is derived from an EMBL/GenBank/DDBJ whole genome shotgun (WGS) entry which is preliminary data.</text>
</comment>